<evidence type="ECO:0000256" key="2">
    <source>
        <dbReference type="ARBA" id="ARBA00004401"/>
    </source>
</evidence>
<protein>
    <recommendedName>
        <fullName evidence="3 9">Signal peptidase I</fullName>
        <ecNumber evidence="3 9">3.4.21.89</ecNumber>
    </recommendedName>
</protein>
<dbReference type="InterPro" id="IPR000223">
    <property type="entry name" value="Pept_S26A_signal_pept_1"/>
</dbReference>
<evidence type="ECO:0000256" key="7">
    <source>
        <dbReference type="ARBA" id="ARBA00038445"/>
    </source>
</evidence>
<dbReference type="PANTHER" id="PTHR12383:SF16">
    <property type="entry name" value="MITOCHONDRIAL INNER MEMBRANE PROTEASE SUBUNIT 1"/>
    <property type="match status" value="1"/>
</dbReference>
<name>A0A5A7SGP6_9NOCA</name>
<comment type="catalytic activity">
    <reaction evidence="1 9">
        <text>Cleavage of hydrophobic, N-terminal signal or leader sequences from secreted and periplasmic proteins.</text>
        <dbReference type="EC" id="3.4.21.89"/>
    </reaction>
</comment>
<dbReference type="GO" id="GO:0004252">
    <property type="term" value="F:serine-type endopeptidase activity"/>
    <property type="evidence" value="ECO:0007669"/>
    <property type="project" value="InterPro"/>
</dbReference>
<feature type="active site" evidence="8">
    <location>
        <position position="57"/>
    </location>
</feature>
<evidence type="ECO:0000256" key="9">
    <source>
        <dbReference type="RuleBase" id="RU003993"/>
    </source>
</evidence>
<dbReference type="Pfam" id="PF10502">
    <property type="entry name" value="Peptidase_S26"/>
    <property type="match status" value="1"/>
</dbReference>
<feature type="transmembrane region" description="Helical" evidence="9">
    <location>
        <begin position="28"/>
        <end position="51"/>
    </location>
</feature>
<dbReference type="EC" id="3.4.21.89" evidence="3 9"/>
<dbReference type="InterPro" id="IPR036286">
    <property type="entry name" value="LexA/Signal_pep-like_sf"/>
</dbReference>
<dbReference type="PRINTS" id="PR00727">
    <property type="entry name" value="LEADERPTASE"/>
</dbReference>
<comment type="caution">
    <text evidence="12">The sequence shown here is derived from an EMBL/GenBank/DDBJ whole genome shotgun (WGS) entry which is preliminary data.</text>
</comment>
<keyword evidence="4 9" id="KW-0645">Protease</keyword>
<dbReference type="PANTHER" id="PTHR12383">
    <property type="entry name" value="PROTEASE FAMILY S26 MITOCHONDRIAL INNER MEMBRANE PROTEASE-RELATED"/>
    <property type="match status" value="1"/>
</dbReference>
<reference evidence="12 13" key="1">
    <citation type="submission" date="2019-07" db="EMBL/GenBank/DDBJ databases">
        <title>Rhodococcus cavernicolus sp. nov., isolated from a cave.</title>
        <authorList>
            <person name="Lee S.D."/>
        </authorList>
    </citation>
    <scope>NUCLEOTIDE SEQUENCE [LARGE SCALE GENOMIC DNA]</scope>
    <source>
        <strain evidence="12 13">C1-24</strain>
    </source>
</reference>
<dbReference type="EMBL" id="VLNY01000002">
    <property type="protein sequence ID" value="KAA0023823.1"/>
    <property type="molecule type" value="Genomic_DNA"/>
</dbReference>
<dbReference type="Gene3D" id="2.10.109.10">
    <property type="entry name" value="Umud Fragment, subunit A"/>
    <property type="match status" value="1"/>
</dbReference>
<accession>A0A5A7SGP6</accession>
<evidence type="ECO:0000256" key="6">
    <source>
        <dbReference type="ARBA" id="ARBA00023136"/>
    </source>
</evidence>
<dbReference type="CDD" id="cd06462">
    <property type="entry name" value="Peptidase_S24_S26"/>
    <property type="match status" value="1"/>
</dbReference>
<keyword evidence="9" id="KW-0812">Transmembrane</keyword>
<evidence type="ECO:0000256" key="5">
    <source>
        <dbReference type="ARBA" id="ARBA00022801"/>
    </source>
</evidence>
<sequence length="220" mass="23218">MTCASRARSRIGGNGVRVHALTAWRRPALTVAAAVLVLVCIAGAAIAVLSVPVHGTSMQPTLQPSERVVVDPFSGSVATRFELVVTRFDAGGPEVIKRVIGLPGDRVSIRKVGTAPGVVRVQPNGTGPWQVVDNPAWAGQWARFGENCCTAEGKKSSTATEQTVPPGMLFLLGDHLGQSEDSRAEGWTPVSLVRGRVTWRVYPLGAIGKIDGPVMLRPAP</sequence>
<comment type="subcellular location">
    <subcellularLocation>
        <location evidence="2">Cell membrane</location>
        <topology evidence="2">Single-pass type II membrane protein</topology>
    </subcellularLocation>
    <subcellularLocation>
        <location evidence="10">Membrane</location>
        <topology evidence="10">Single-pass type II membrane protein</topology>
    </subcellularLocation>
</comment>
<evidence type="ECO:0000256" key="4">
    <source>
        <dbReference type="ARBA" id="ARBA00022670"/>
    </source>
</evidence>
<evidence type="ECO:0000313" key="12">
    <source>
        <dbReference type="EMBL" id="KAA0023823.1"/>
    </source>
</evidence>
<keyword evidence="13" id="KW-1185">Reference proteome</keyword>
<dbReference type="GO" id="GO:0006465">
    <property type="term" value="P:signal peptide processing"/>
    <property type="evidence" value="ECO:0007669"/>
    <property type="project" value="InterPro"/>
</dbReference>
<keyword evidence="5 9" id="KW-0378">Hydrolase</keyword>
<feature type="domain" description="Peptidase S26" evidence="11">
    <location>
        <begin position="32"/>
        <end position="201"/>
    </location>
</feature>
<evidence type="ECO:0000256" key="10">
    <source>
        <dbReference type="RuleBase" id="RU362042"/>
    </source>
</evidence>
<dbReference type="AlphaFoldDB" id="A0A5A7SGP6"/>
<keyword evidence="6 9" id="KW-0472">Membrane</keyword>
<dbReference type="GO" id="GO:0005886">
    <property type="term" value="C:plasma membrane"/>
    <property type="evidence" value="ECO:0007669"/>
    <property type="project" value="UniProtKB-SubCell"/>
</dbReference>
<dbReference type="InterPro" id="IPR019756">
    <property type="entry name" value="Pept_S26A_signal_pept_1_Ser-AS"/>
</dbReference>
<dbReference type="InterPro" id="IPR019533">
    <property type="entry name" value="Peptidase_S26"/>
</dbReference>
<dbReference type="OrthoDB" id="3296552at2"/>
<dbReference type="SUPFAM" id="SSF51306">
    <property type="entry name" value="LexA/Signal peptidase"/>
    <property type="match status" value="1"/>
</dbReference>
<evidence type="ECO:0000256" key="8">
    <source>
        <dbReference type="PIRSR" id="PIRSR600223-1"/>
    </source>
</evidence>
<proteinExistence type="inferred from homology"/>
<dbReference type="PROSITE" id="PS00501">
    <property type="entry name" value="SPASE_I_1"/>
    <property type="match status" value="1"/>
</dbReference>
<evidence type="ECO:0000256" key="1">
    <source>
        <dbReference type="ARBA" id="ARBA00000677"/>
    </source>
</evidence>
<dbReference type="Proteomes" id="UP000322244">
    <property type="component" value="Unassembled WGS sequence"/>
</dbReference>
<dbReference type="InterPro" id="IPR052064">
    <property type="entry name" value="Mito_IMP1_subunit"/>
</dbReference>
<feature type="active site" evidence="8">
    <location>
        <position position="97"/>
    </location>
</feature>
<comment type="similarity">
    <text evidence="7">Belongs to the peptidase S26 family. IMP1 subfamily.</text>
</comment>
<evidence type="ECO:0000313" key="13">
    <source>
        <dbReference type="Proteomes" id="UP000322244"/>
    </source>
</evidence>
<dbReference type="GO" id="GO:0009003">
    <property type="term" value="F:signal peptidase activity"/>
    <property type="evidence" value="ECO:0007669"/>
    <property type="project" value="UniProtKB-EC"/>
</dbReference>
<gene>
    <name evidence="12" type="primary">lepB</name>
    <name evidence="12" type="ORF">FOY51_04285</name>
</gene>
<evidence type="ECO:0000256" key="3">
    <source>
        <dbReference type="ARBA" id="ARBA00013208"/>
    </source>
</evidence>
<organism evidence="12 13">
    <name type="scientific">Antrihabitans cavernicola</name>
    <dbReference type="NCBI Taxonomy" id="2495913"/>
    <lineage>
        <taxon>Bacteria</taxon>
        <taxon>Bacillati</taxon>
        <taxon>Actinomycetota</taxon>
        <taxon>Actinomycetes</taxon>
        <taxon>Mycobacteriales</taxon>
        <taxon>Nocardiaceae</taxon>
        <taxon>Antrihabitans</taxon>
    </lineage>
</organism>
<keyword evidence="9" id="KW-1133">Transmembrane helix</keyword>
<dbReference type="NCBIfam" id="TIGR02227">
    <property type="entry name" value="sigpep_I_bact"/>
    <property type="match status" value="1"/>
</dbReference>
<dbReference type="PROSITE" id="PS00760">
    <property type="entry name" value="SPASE_I_2"/>
    <property type="match status" value="1"/>
</dbReference>
<evidence type="ECO:0000259" key="11">
    <source>
        <dbReference type="Pfam" id="PF10502"/>
    </source>
</evidence>
<dbReference type="InterPro" id="IPR019757">
    <property type="entry name" value="Pept_S26A_signal_pept_1_Lys-AS"/>
</dbReference>